<evidence type="ECO:0000313" key="4">
    <source>
        <dbReference type="Proteomes" id="UP000615755"/>
    </source>
</evidence>
<evidence type="ECO:0000256" key="1">
    <source>
        <dbReference type="ARBA" id="ARBA00023012"/>
    </source>
</evidence>
<dbReference type="Gene3D" id="1.20.120.160">
    <property type="entry name" value="HPT domain"/>
    <property type="match status" value="1"/>
</dbReference>
<dbReference type="EMBL" id="AQGV01000012">
    <property type="protein sequence ID" value="MBE0367718.1"/>
    <property type="molecule type" value="Genomic_DNA"/>
</dbReference>
<gene>
    <name evidence="3" type="ORF">PAUR_a1140</name>
</gene>
<accession>A0ABR9E9R2</accession>
<keyword evidence="4" id="KW-1185">Reference proteome</keyword>
<protein>
    <recommendedName>
        <fullName evidence="2">HPt domain-containing protein</fullName>
    </recommendedName>
</protein>
<evidence type="ECO:0000259" key="2">
    <source>
        <dbReference type="Pfam" id="PF01627"/>
    </source>
</evidence>
<reference evidence="3 4" key="1">
    <citation type="submission" date="2015-03" db="EMBL/GenBank/DDBJ databases">
        <title>Genome sequence of Pseudoalteromonas aurantia.</title>
        <authorList>
            <person name="Xie B.-B."/>
            <person name="Rong J.-C."/>
            <person name="Qin Q.-L."/>
            <person name="Zhang Y.-Z."/>
        </authorList>
    </citation>
    <scope>NUCLEOTIDE SEQUENCE [LARGE SCALE GENOMIC DNA]</scope>
    <source>
        <strain evidence="3 4">208</strain>
    </source>
</reference>
<sequence>MKQSEGIVMNVTINEDALEGMQSLLGDQFEDTLIFCCDEFERLENELRMALNANNQDAIRHAHSLKSNAAQFGAMSLSNAARAIEQGLINEDNESVQENVACLSGQVAGSKAQLLQWLSSKASL</sequence>
<keyword evidence="1" id="KW-0902">Two-component regulatory system</keyword>
<name>A0ABR9E9R2_9GAMM</name>
<feature type="domain" description="HPt" evidence="2">
    <location>
        <begin position="37"/>
        <end position="97"/>
    </location>
</feature>
<dbReference type="Proteomes" id="UP000615755">
    <property type="component" value="Unassembled WGS sequence"/>
</dbReference>
<dbReference type="InterPro" id="IPR036641">
    <property type="entry name" value="HPT_dom_sf"/>
</dbReference>
<dbReference type="SUPFAM" id="SSF47226">
    <property type="entry name" value="Histidine-containing phosphotransfer domain, HPT domain"/>
    <property type="match status" value="1"/>
</dbReference>
<evidence type="ECO:0000313" key="3">
    <source>
        <dbReference type="EMBL" id="MBE0367718.1"/>
    </source>
</evidence>
<proteinExistence type="predicted"/>
<dbReference type="InterPro" id="IPR008207">
    <property type="entry name" value="Sig_transdc_His_kin_Hpt_dom"/>
</dbReference>
<organism evidence="3 4">
    <name type="scientific">Pseudoalteromonas aurantia 208</name>
    <dbReference type="NCBI Taxonomy" id="1314867"/>
    <lineage>
        <taxon>Bacteria</taxon>
        <taxon>Pseudomonadati</taxon>
        <taxon>Pseudomonadota</taxon>
        <taxon>Gammaproteobacteria</taxon>
        <taxon>Alteromonadales</taxon>
        <taxon>Pseudoalteromonadaceae</taxon>
        <taxon>Pseudoalteromonas</taxon>
    </lineage>
</organism>
<comment type="caution">
    <text evidence="3">The sequence shown here is derived from an EMBL/GenBank/DDBJ whole genome shotgun (WGS) entry which is preliminary data.</text>
</comment>
<dbReference type="Pfam" id="PF01627">
    <property type="entry name" value="Hpt"/>
    <property type="match status" value="1"/>
</dbReference>